<keyword evidence="3" id="KW-0029">Amino-acid transport</keyword>
<dbReference type="EMBL" id="CP031417">
    <property type="protein sequence ID" value="AXK84165.1"/>
    <property type="molecule type" value="Genomic_DNA"/>
</dbReference>
<gene>
    <name evidence="6" type="ORF">DW352_21645</name>
</gene>
<dbReference type="PANTHER" id="PTHR30483:SF6">
    <property type="entry name" value="PERIPLASMIC BINDING PROTEIN OF ABC TRANSPORTER FOR NATURAL AMINO ACIDS"/>
    <property type="match status" value="1"/>
</dbReference>
<dbReference type="Gene3D" id="3.40.50.2300">
    <property type="match status" value="2"/>
</dbReference>
<sequence length="388" mass="41537">MTRLCAALLASAVLTTAVPAGAADLKIGFLATLSGSIGAMGQDQYDGFMLGLEQMGGKLGGKTIEVVKEDDQFKPDVGVQVAQKLISEDKVPIITGVSYSNVMMAINKKITDAGVFLIGSASGPSPMAGAACSPLFFSTSWQNDQMSEAVGKYATEKGYKKIFAMGPNFQGWKDALAGFRRYYKEPFVKELHTPLNQMDLSAEMAQIALAKPDAVFAHYAGGLGVNFIKQYRQAGLLGKIPLIVVATVDGLTLPALNETALGVMTAQVWAPDTDNAANKAFVEAFEKKYGRIPSNFAAQAYDSAKLLDVAIGQVKGDLSNKEAFAAALKNAKFESVRGKFAFNNNNFPIENFNLLEVGKDAKGRVSMVTKGVLLVDQKDAYHQECPMK</sequence>
<dbReference type="OrthoDB" id="435355at2"/>
<feature type="domain" description="Leucine-binding protein" evidence="5">
    <location>
        <begin position="25"/>
        <end position="360"/>
    </location>
</feature>
<name>A0A346A4R8_9HYPH</name>
<dbReference type="AlphaFoldDB" id="A0A346A4R8"/>
<dbReference type="RefSeq" id="WP_115694544.1">
    <property type="nucleotide sequence ID" value="NZ_CP031417.1"/>
</dbReference>
<dbReference type="InterPro" id="IPR028082">
    <property type="entry name" value="Peripla_BP_I"/>
</dbReference>
<feature type="chain" id="PRO_5016847857" evidence="4">
    <location>
        <begin position="23"/>
        <end position="388"/>
    </location>
</feature>
<evidence type="ECO:0000256" key="4">
    <source>
        <dbReference type="SAM" id="SignalP"/>
    </source>
</evidence>
<comment type="similarity">
    <text evidence="1">Belongs to the leucine-binding protein family.</text>
</comment>
<keyword evidence="3" id="KW-0813">Transport</keyword>
<dbReference type="Proteomes" id="UP000254889">
    <property type="component" value="Chromosome"/>
</dbReference>
<dbReference type="KEGG" id="ptaw:DW352_21645"/>
<keyword evidence="2 4" id="KW-0732">Signal</keyword>
<dbReference type="Pfam" id="PF13458">
    <property type="entry name" value="Peripla_BP_6"/>
    <property type="match status" value="1"/>
</dbReference>
<evidence type="ECO:0000256" key="1">
    <source>
        <dbReference type="ARBA" id="ARBA00010062"/>
    </source>
</evidence>
<evidence type="ECO:0000256" key="3">
    <source>
        <dbReference type="ARBA" id="ARBA00022970"/>
    </source>
</evidence>
<evidence type="ECO:0000313" key="7">
    <source>
        <dbReference type="Proteomes" id="UP000254889"/>
    </source>
</evidence>
<reference evidence="6 7" key="1">
    <citation type="submission" date="2018-07" db="EMBL/GenBank/DDBJ databases">
        <authorList>
            <person name="Quirk P.G."/>
            <person name="Krulwich T.A."/>
        </authorList>
    </citation>
    <scope>NUCLEOTIDE SEQUENCE [LARGE SCALE GENOMIC DNA]</scope>
    <source>
        <strain evidence="6 7">CC-BB4</strain>
    </source>
</reference>
<dbReference type="InterPro" id="IPR051010">
    <property type="entry name" value="BCAA_transport"/>
</dbReference>
<proteinExistence type="inferred from homology"/>
<evidence type="ECO:0000259" key="5">
    <source>
        <dbReference type="Pfam" id="PF13458"/>
    </source>
</evidence>
<evidence type="ECO:0000256" key="2">
    <source>
        <dbReference type="ARBA" id="ARBA00022729"/>
    </source>
</evidence>
<protein>
    <submittedName>
        <fullName evidence="6">ABC transporter substrate-binding protein</fullName>
    </submittedName>
</protein>
<evidence type="ECO:0000313" key="6">
    <source>
        <dbReference type="EMBL" id="AXK84165.1"/>
    </source>
</evidence>
<dbReference type="InterPro" id="IPR028081">
    <property type="entry name" value="Leu-bd"/>
</dbReference>
<dbReference type="PANTHER" id="PTHR30483">
    <property type="entry name" value="LEUCINE-SPECIFIC-BINDING PROTEIN"/>
    <property type="match status" value="1"/>
</dbReference>
<dbReference type="SUPFAM" id="SSF53822">
    <property type="entry name" value="Periplasmic binding protein-like I"/>
    <property type="match status" value="1"/>
</dbReference>
<dbReference type="CDD" id="cd06359">
    <property type="entry name" value="PBP1_Nba-like"/>
    <property type="match status" value="1"/>
</dbReference>
<accession>A0A346A4R8</accession>
<organism evidence="6 7">
    <name type="scientific">Pseudolabrys taiwanensis</name>
    <dbReference type="NCBI Taxonomy" id="331696"/>
    <lineage>
        <taxon>Bacteria</taxon>
        <taxon>Pseudomonadati</taxon>
        <taxon>Pseudomonadota</taxon>
        <taxon>Alphaproteobacteria</taxon>
        <taxon>Hyphomicrobiales</taxon>
        <taxon>Xanthobacteraceae</taxon>
        <taxon>Pseudolabrys</taxon>
    </lineage>
</organism>
<keyword evidence="7" id="KW-1185">Reference proteome</keyword>
<dbReference type="GO" id="GO:0006865">
    <property type="term" value="P:amino acid transport"/>
    <property type="evidence" value="ECO:0007669"/>
    <property type="project" value="UniProtKB-KW"/>
</dbReference>
<feature type="signal peptide" evidence="4">
    <location>
        <begin position="1"/>
        <end position="22"/>
    </location>
</feature>